<organism evidence="1 2">
    <name type="scientific">Albibacterium bauzanense</name>
    <dbReference type="NCBI Taxonomy" id="653929"/>
    <lineage>
        <taxon>Bacteria</taxon>
        <taxon>Pseudomonadati</taxon>
        <taxon>Bacteroidota</taxon>
        <taxon>Sphingobacteriia</taxon>
        <taxon>Sphingobacteriales</taxon>
        <taxon>Sphingobacteriaceae</taxon>
        <taxon>Albibacterium</taxon>
    </lineage>
</organism>
<name>A0A4R1LUD1_9SPHI</name>
<accession>A0A4R1LUD1</accession>
<gene>
    <name evidence="1" type="ORF">C8N28_2517</name>
</gene>
<evidence type="ECO:0000313" key="1">
    <source>
        <dbReference type="EMBL" id="TCK80763.1"/>
    </source>
</evidence>
<sequence>MQYLSAKYLSTTEDLSTNAYSNILLTTKLYLSLSKP</sequence>
<dbReference type="EMBL" id="SMGO01000003">
    <property type="protein sequence ID" value="TCK80763.1"/>
    <property type="molecule type" value="Genomic_DNA"/>
</dbReference>
<protein>
    <submittedName>
        <fullName evidence="1">Uncharacterized protein</fullName>
    </submittedName>
</protein>
<dbReference type="AlphaFoldDB" id="A0A4R1LUD1"/>
<proteinExistence type="predicted"/>
<keyword evidence="2" id="KW-1185">Reference proteome</keyword>
<evidence type="ECO:0000313" key="2">
    <source>
        <dbReference type="Proteomes" id="UP000294616"/>
    </source>
</evidence>
<reference evidence="1 2" key="1">
    <citation type="submission" date="2019-03" db="EMBL/GenBank/DDBJ databases">
        <title>Genomic Encyclopedia of Archaeal and Bacterial Type Strains, Phase II (KMG-II): from individual species to whole genera.</title>
        <authorList>
            <person name="Goeker M."/>
        </authorList>
    </citation>
    <scope>NUCLEOTIDE SEQUENCE [LARGE SCALE GENOMIC DNA]</scope>
    <source>
        <strain evidence="1 2">DSM 22554</strain>
    </source>
</reference>
<comment type="caution">
    <text evidence="1">The sequence shown here is derived from an EMBL/GenBank/DDBJ whole genome shotgun (WGS) entry which is preliminary data.</text>
</comment>
<dbReference type="Proteomes" id="UP000294616">
    <property type="component" value="Unassembled WGS sequence"/>
</dbReference>